<accession>A0AAW0ISB1</accession>
<dbReference type="Proteomes" id="UP000237347">
    <property type="component" value="Unassembled WGS sequence"/>
</dbReference>
<dbReference type="InterPro" id="IPR051343">
    <property type="entry name" value="G-type_lectin_kinases/EP1-like"/>
</dbReference>
<proteinExistence type="predicted"/>
<comment type="caution">
    <text evidence="2">The sequence shown here is derived from an EMBL/GenBank/DDBJ whole genome shotgun (WGS) entry which is preliminary data.</text>
</comment>
<dbReference type="GO" id="GO:0016301">
    <property type="term" value="F:kinase activity"/>
    <property type="evidence" value="ECO:0007669"/>
    <property type="project" value="UniProtKB-KW"/>
</dbReference>
<sequence length="159" mass="18200">MSEESYLPSWLNSNEVERKVLFKKLKLNSSSQNPGHGKQSQAMLILAILLVERLVEKDEKALSDLKWVKKLLMVAVWCILDVPSSRPSTREVIHMLEGILEISTPPCPFLYMERLVENDEKALRDLKWVKKLLMVAIWCILDVPSSRPSTREIVGGIMI</sequence>
<dbReference type="AlphaFoldDB" id="A0AAW0ISB1"/>
<evidence type="ECO:0000313" key="3">
    <source>
        <dbReference type="Proteomes" id="UP000237347"/>
    </source>
</evidence>
<organism evidence="2 3">
    <name type="scientific">Quercus suber</name>
    <name type="common">Cork oak</name>
    <dbReference type="NCBI Taxonomy" id="58331"/>
    <lineage>
        <taxon>Eukaryota</taxon>
        <taxon>Viridiplantae</taxon>
        <taxon>Streptophyta</taxon>
        <taxon>Embryophyta</taxon>
        <taxon>Tracheophyta</taxon>
        <taxon>Spermatophyta</taxon>
        <taxon>Magnoliopsida</taxon>
        <taxon>eudicotyledons</taxon>
        <taxon>Gunneridae</taxon>
        <taxon>Pentapetalae</taxon>
        <taxon>rosids</taxon>
        <taxon>fabids</taxon>
        <taxon>Fagales</taxon>
        <taxon>Fagaceae</taxon>
        <taxon>Quercus</taxon>
    </lineage>
</organism>
<name>A0AAW0ISB1_QUESU</name>
<reference evidence="2 3" key="1">
    <citation type="journal article" date="2018" name="Sci. Data">
        <title>The draft genome sequence of cork oak.</title>
        <authorList>
            <person name="Ramos A.M."/>
            <person name="Usie A."/>
            <person name="Barbosa P."/>
            <person name="Barros P.M."/>
            <person name="Capote T."/>
            <person name="Chaves I."/>
            <person name="Simoes F."/>
            <person name="Abreu I."/>
            <person name="Carrasquinho I."/>
            <person name="Faro C."/>
            <person name="Guimaraes J.B."/>
            <person name="Mendonca D."/>
            <person name="Nobrega F."/>
            <person name="Rodrigues L."/>
            <person name="Saibo N.J.M."/>
            <person name="Varela M.C."/>
            <person name="Egas C."/>
            <person name="Matos J."/>
            <person name="Miguel C.M."/>
            <person name="Oliveira M.M."/>
            <person name="Ricardo C.P."/>
            <person name="Goncalves S."/>
        </authorList>
    </citation>
    <scope>NUCLEOTIDE SEQUENCE [LARGE SCALE GENOMIC DNA]</scope>
    <source>
        <strain evidence="3">cv. HL8</strain>
    </source>
</reference>
<keyword evidence="3" id="KW-1185">Reference proteome</keyword>
<protein>
    <submittedName>
        <fullName evidence="2">G-type lectin s-receptor-like serine/threonine-protein kinase lecrk2</fullName>
    </submittedName>
</protein>
<dbReference type="PANTHER" id="PTHR47976:SF105">
    <property type="entry name" value="RECEPTOR-LIKE SERINE_THREONINE-PROTEIN KINASE"/>
    <property type="match status" value="1"/>
</dbReference>
<gene>
    <name evidence="2" type="primary">LECRK2_16</name>
    <name evidence="2" type="ORF">CFP56_043253</name>
</gene>
<dbReference type="EMBL" id="PKMF04000899">
    <property type="protein sequence ID" value="KAK7817132.1"/>
    <property type="molecule type" value="Genomic_DNA"/>
</dbReference>
<evidence type="ECO:0000256" key="1">
    <source>
        <dbReference type="ARBA" id="ARBA00022729"/>
    </source>
</evidence>
<dbReference type="PANTHER" id="PTHR47976">
    <property type="entry name" value="G-TYPE LECTIN S-RECEPTOR-LIKE SERINE/THREONINE-PROTEIN KINASE SD2-5"/>
    <property type="match status" value="1"/>
</dbReference>
<keyword evidence="1" id="KW-0732">Signal</keyword>
<evidence type="ECO:0000313" key="2">
    <source>
        <dbReference type="EMBL" id="KAK7817132.1"/>
    </source>
</evidence>